<dbReference type="SUPFAM" id="SSF53756">
    <property type="entry name" value="UDP-Glycosyltransferase/glycogen phosphorylase"/>
    <property type="match status" value="1"/>
</dbReference>
<dbReference type="InterPro" id="IPR028098">
    <property type="entry name" value="Glyco_trans_4-like_N"/>
</dbReference>
<evidence type="ECO:0000256" key="2">
    <source>
        <dbReference type="ARBA" id="ARBA00022676"/>
    </source>
</evidence>
<dbReference type="Pfam" id="PF00534">
    <property type="entry name" value="Glycos_transf_1"/>
    <property type="match status" value="1"/>
</dbReference>
<proteinExistence type="predicted"/>
<dbReference type="Pfam" id="PF13579">
    <property type="entry name" value="Glyco_trans_4_4"/>
    <property type="match status" value="1"/>
</dbReference>
<dbReference type="InterPro" id="IPR050194">
    <property type="entry name" value="Glycosyltransferase_grp1"/>
</dbReference>
<evidence type="ECO:0000313" key="7">
    <source>
        <dbReference type="Proteomes" id="UP001500730"/>
    </source>
</evidence>
<keyword evidence="3" id="KW-0808">Transferase</keyword>
<gene>
    <name evidence="6" type="ORF">GCM10009858_15350</name>
</gene>
<dbReference type="EMBL" id="BAAARE010000005">
    <property type="protein sequence ID" value="GAA2478813.1"/>
    <property type="molecule type" value="Genomic_DNA"/>
</dbReference>
<feature type="domain" description="Glycosyl transferase family 1" evidence="4">
    <location>
        <begin position="190"/>
        <end position="348"/>
    </location>
</feature>
<evidence type="ECO:0000256" key="3">
    <source>
        <dbReference type="ARBA" id="ARBA00022679"/>
    </source>
</evidence>
<dbReference type="Gene3D" id="3.40.50.2000">
    <property type="entry name" value="Glycogen Phosphorylase B"/>
    <property type="match status" value="2"/>
</dbReference>
<protein>
    <recommendedName>
        <fullName evidence="1">D-inositol 3-phosphate glycosyltransferase</fullName>
    </recommendedName>
</protein>
<sequence>MVLGRSAGGVGAHVDTLVTGLRELGHDVQIVTADSTACTFGWPDAHRLWPVHGGARAPRGLVDWHRVMRLAGTVDVVHAHGHQAAVVAAVAVARARPRPRLVVSLHNDLPPVPSTAGGRARDAVVRRLVGWALRRADLVTGASTDLVELARALGARRAEPALVPSPAVGGLLRSEPLGLPERNPFLVAAGVPTDRPLVLSVSRIAPQKDLPTLLGAARLSRVPAAWVVVGDGDERLRTRLEDEADGIRPPGGDGPVVRFVGARTDVATWLRAADLFVLTSRWEARALVVQEAMAAGVPVVVTRTGGLPELVGDAGSLVAVGDSQAVAEAVDRLLVEPSTRARQGAAGRAVAATWSTPDDETRRWVDRYATGTSGMT</sequence>
<dbReference type="CDD" id="cd03801">
    <property type="entry name" value="GT4_PimA-like"/>
    <property type="match status" value="1"/>
</dbReference>
<evidence type="ECO:0000313" key="6">
    <source>
        <dbReference type="EMBL" id="GAA2478813.1"/>
    </source>
</evidence>
<dbReference type="InterPro" id="IPR001296">
    <property type="entry name" value="Glyco_trans_1"/>
</dbReference>
<dbReference type="PANTHER" id="PTHR45947:SF3">
    <property type="entry name" value="SULFOQUINOVOSYL TRANSFERASE SQD2"/>
    <property type="match status" value="1"/>
</dbReference>
<dbReference type="Proteomes" id="UP001500730">
    <property type="component" value="Unassembled WGS sequence"/>
</dbReference>
<dbReference type="PANTHER" id="PTHR45947">
    <property type="entry name" value="SULFOQUINOVOSYL TRANSFERASE SQD2"/>
    <property type="match status" value="1"/>
</dbReference>
<organism evidence="6 7">
    <name type="scientific">Terrabacter carboxydivorans</name>
    <dbReference type="NCBI Taxonomy" id="619730"/>
    <lineage>
        <taxon>Bacteria</taxon>
        <taxon>Bacillati</taxon>
        <taxon>Actinomycetota</taxon>
        <taxon>Actinomycetes</taxon>
        <taxon>Micrococcales</taxon>
        <taxon>Intrasporangiaceae</taxon>
        <taxon>Terrabacter</taxon>
    </lineage>
</organism>
<evidence type="ECO:0000256" key="1">
    <source>
        <dbReference type="ARBA" id="ARBA00021292"/>
    </source>
</evidence>
<keyword evidence="2" id="KW-0328">Glycosyltransferase</keyword>
<comment type="caution">
    <text evidence="6">The sequence shown here is derived from an EMBL/GenBank/DDBJ whole genome shotgun (WGS) entry which is preliminary data.</text>
</comment>
<feature type="domain" description="Glycosyltransferase subfamily 4-like N-terminal" evidence="5">
    <location>
        <begin position="8"/>
        <end position="164"/>
    </location>
</feature>
<evidence type="ECO:0000259" key="5">
    <source>
        <dbReference type="Pfam" id="PF13579"/>
    </source>
</evidence>
<keyword evidence="7" id="KW-1185">Reference proteome</keyword>
<accession>A0ABN3LAT8</accession>
<name>A0ABN3LAT8_9MICO</name>
<evidence type="ECO:0000259" key="4">
    <source>
        <dbReference type="Pfam" id="PF00534"/>
    </source>
</evidence>
<reference evidence="6 7" key="1">
    <citation type="journal article" date="2019" name="Int. J. Syst. Evol. Microbiol.">
        <title>The Global Catalogue of Microorganisms (GCM) 10K type strain sequencing project: providing services to taxonomists for standard genome sequencing and annotation.</title>
        <authorList>
            <consortium name="The Broad Institute Genomics Platform"/>
            <consortium name="The Broad Institute Genome Sequencing Center for Infectious Disease"/>
            <person name="Wu L."/>
            <person name="Ma J."/>
        </authorList>
    </citation>
    <scope>NUCLEOTIDE SEQUENCE [LARGE SCALE GENOMIC DNA]</scope>
    <source>
        <strain evidence="6 7">JCM 16259</strain>
    </source>
</reference>